<protein>
    <recommendedName>
        <fullName evidence="8">Iron-sulfur cluster carrier protein</fullName>
    </recommendedName>
</protein>
<keyword evidence="7 8" id="KW-0411">Iron-sulfur</keyword>
<dbReference type="SUPFAM" id="SSF52540">
    <property type="entry name" value="P-loop containing nucleoside triphosphate hydrolases"/>
    <property type="match status" value="1"/>
</dbReference>
<comment type="subunit">
    <text evidence="8">Homodimer.</text>
</comment>
<dbReference type="HAMAP" id="MF_02040">
    <property type="entry name" value="Mrp_NBP35"/>
    <property type="match status" value="1"/>
</dbReference>
<accession>K9EVE3</accession>
<keyword evidence="6 8" id="KW-0408">Iron</keyword>
<dbReference type="InterPro" id="IPR000808">
    <property type="entry name" value="Mrp-like_CS"/>
</dbReference>
<dbReference type="eggNOG" id="COG0489">
    <property type="taxonomic scope" value="Bacteria"/>
</dbReference>
<evidence type="ECO:0000256" key="1">
    <source>
        <dbReference type="ARBA" id="ARBA00007352"/>
    </source>
</evidence>
<sequence>MVTREAVMDALSAVIDPELRHPITELNMVDRIDIAESGRLAITILLTTPNCPRKSIIEREVTQAVADVAGVNGVDVTLSPMTPAQLQALTRKLRGERVRREIPFAAPDSPTKIIAVASGKGGVGKSSIAANLAAAMASQGVRVGLVDADIYGFSIPAMLGVDTPAQQINGMIIPPVAHGVKVMSIGMFVKGNQAIMWRGPMLAKALEQFFADVYWGDLDVLLLDLPPGTGDIALTVASLLPNSQLLVTTTPQPAASDVAERAGSMASQTGQHVIGVIENMSWMDLPGGQRNYLFGSGGGQTVAAVLSERLGYSVPLLGQIPFESAIREGADAGAPAVLSLLDSPAKAEFQKIARTIS</sequence>
<dbReference type="CDD" id="cd02037">
    <property type="entry name" value="Mrp_NBP35"/>
    <property type="match status" value="1"/>
</dbReference>
<dbReference type="Pfam" id="PF10609">
    <property type="entry name" value="ParA"/>
    <property type="match status" value="1"/>
</dbReference>
<evidence type="ECO:0000256" key="3">
    <source>
        <dbReference type="ARBA" id="ARBA00022723"/>
    </source>
</evidence>
<comment type="similarity">
    <text evidence="1">In the N-terminal section; belongs to the MIP18 family.</text>
</comment>
<evidence type="ECO:0000256" key="2">
    <source>
        <dbReference type="ARBA" id="ARBA00008205"/>
    </source>
</evidence>
<name>K9EVE3_9ACTO</name>
<dbReference type="InterPro" id="IPR002744">
    <property type="entry name" value="MIP18-like"/>
</dbReference>
<dbReference type="Gene3D" id="3.30.300.130">
    <property type="entry name" value="Fe-S cluster assembly (FSCA)"/>
    <property type="match status" value="1"/>
</dbReference>
<keyword evidence="3 8" id="KW-0479">Metal-binding</keyword>
<dbReference type="InterPro" id="IPR027417">
    <property type="entry name" value="P-loop_NTPase"/>
</dbReference>
<evidence type="ECO:0000256" key="5">
    <source>
        <dbReference type="ARBA" id="ARBA00022840"/>
    </source>
</evidence>
<comment type="caution">
    <text evidence="10">The sequence shown here is derived from an EMBL/GenBank/DDBJ whole genome shotgun (WGS) entry which is preliminary data.</text>
</comment>
<dbReference type="GO" id="GO:0046872">
    <property type="term" value="F:metal ion binding"/>
    <property type="evidence" value="ECO:0007669"/>
    <property type="project" value="UniProtKB-KW"/>
</dbReference>
<dbReference type="SUPFAM" id="SSF117916">
    <property type="entry name" value="Fe-S cluster assembly (FSCA) domain-like"/>
    <property type="match status" value="1"/>
</dbReference>
<dbReference type="PANTHER" id="PTHR42961">
    <property type="entry name" value="IRON-SULFUR PROTEIN NUBPL"/>
    <property type="match status" value="1"/>
</dbReference>
<keyword evidence="4 8" id="KW-0547">Nucleotide-binding</keyword>
<dbReference type="GO" id="GO:0016226">
    <property type="term" value="P:iron-sulfur cluster assembly"/>
    <property type="evidence" value="ECO:0007669"/>
    <property type="project" value="InterPro"/>
</dbReference>
<feature type="domain" description="MIP18 family-like" evidence="9">
    <location>
        <begin position="4"/>
        <end position="76"/>
    </location>
</feature>
<dbReference type="PROSITE" id="PS01215">
    <property type="entry name" value="MRP"/>
    <property type="match status" value="1"/>
</dbReference>
<dbReference type="GO" id="GO:0051539">
    <property type="term" value="F:4 iron, 4 sulfur cluster binding"/>
    <property type="evidence" value="ECO:0007669"/>
    <property type="project" value="TreeGrafter"/>
</dbReference>
<dbReference type="Gene3D" id="3.40.50.300">
    <property type="entry name" value="P-loop containing nucleotide triphosphate hydrolases"/>
    <property type="match status" value="1"/>
</dbReference>
<dbReference type="STRING" id="202789.GCA_001457435_00728"/>
<dbReference type="InterPro" id="IPR034904">
    <property type="entry name" value="FSCA_dom_sf"/>
</dbReference>
<dbReference type="GO" id="GO:0140663">
    <property type="term" value="F:ATP-dependent FeS chaperone activity"/>
    <property type="evidence" value="ECO:0007669"/>
    <property type="project" value="InterPro"/>
</dbReference>
<evidence type="ECO:0000259" key="9">
    <source>
        <dbReference type="Pfam" id="PF01883"/>
    </source>
</evidence>
<dbReference type="AlphaFoldDB" id="K9EVE3"/>
<evidence type="ECO:0000313" key="11">
    <source>
        <dbReference type="Proteomes" id="UP000009888"/>
    </source>
</evidence>
<keyword evidence="8" id="KW-0378">Hydrolase</keyword>
<keyword evidence="11" id="KW-1185">Reference proteome</keyword>
<dbReference type="HOGENOM" id="CLU_024839_0_0_11"/>
<dbReference type="Pfam" id="PF01883">
    <property type="entry name" value="FeS_assembly_P"/>
    <property type="match status" value="1"/>
</dbReference>
<dbReference type="Proteomes" id="UP000009888">
    <property type="component" value="Unassembled WGS sequence"/>
</dbReference>
<dbReference type="RefSeq" id="WP_007001587.1">
    <property type="nucleotide sequence ID" value="NZ_JH992955.1"/>
</dbReference>
<dbReference type="InterPro" id="IPR019591">
    <property type="entry name" value="Mrp/NBP35_ATP-bd"/>
</dbReference>
<comment type="similarity">
    <text evidence="8">Belongs to the Mrp/NBP35 ATP-binding proteins family.</text>
</comment>
<gene>
    <name evidence="10" type="ORF">HMPREF9233_01381</name>
</gene>
<evidence type="ECO:0000256" key="8">
    <source>
        <dbReference type="HAMAP-Rule" id="MF_02040"/>
    </source>
</evidence>
<dbReference type="PANTHER" id="PTHR42961:SF2">
    <property type="entry name" value="IRON-SULFUR PROTEIN NUBPL"/>
    <property type="match status" value="1"/>
</dbReference>
<evidence type="ECO:0000256" key="6">
    <source>
        <dbReference type="ARBA" id="ARBA00023004"/>
    </source>
</evidence>
<feature type="binding site" evidence="8">
    <location>
        <begin position="119"/>
        <end position="126"/>
    </location>
    <ligand>
        <name>ATP</name>
        <dbReference type="ChEBI" id="CHEBI:30616"/>
    </ligand>
</feature>
<comment type="similarity">
    <text evidence="2">In the C-terminal section; belongs to the Mrp/NBP35 ATP-binding proteins family.</text>
</comment>
<dbReference type="InterPro" id="IPR044304">
    <property type="entry name" value="NUBPL-like"/>
</dbReference>
<reference evidence="10 11" key="1">
    <citation type="submission" date="2012-09" db="EMBL/GenBank/DDBJ databases">
        <title>The Genome Sequence of Actinobaculum massiliae ACS-171-V-COL2.</title>
        <authorList>
            <consortium name="The Broad Institute Genome Sequencing Platform"/>
            <person name="Earl A."/>
            <person name="Ward D."/>
            <person name="Feldgarden M."/>
            <person name="Gevers D."/>
            <person name="Saerens B."/>
            <person name="Vaneechoutte M."/>
            <person name="Walker B."/>
            <person name="Young S.K."/>
            <person name="Zeng Q."/>
            <person name="Gargeya S."/>
            <person name="Fitzgerald M."/>
            <person name="Haas B."/>
            <person name="Abouelleil A."/>
            <person name="Alvarado L."/>
            <person name="Arachchi H.M."/>
            <person name="Berlin A."/>
            <person name="Chapman S.B."/>
            <person name="Goldberg J."/>
            <person name="Griggs A."/>
            <person name="Gujja S."/>
            <person name="Hansen M."/>
            <person name="Howarth C."/>
            <person name="Imamovic A."/>
            <person name="Larimer J."/>
            <person name="McCowen C."/>
            <person name="Montmayeur A."/>
            <person name="Murphy C."/>
            <person name="Neiman D."/>
            <person name="Pearson M."/>
            <person name="Priest M."/>
            <person name="Roberts A."/>
            <person name="Saif S."/>
            <person name="Shea T."/>
            <person name="Sisk P."/>
            <person name="Sykes S."/>
            <person name="Wortman J."/>
            <person name="Nusbaum C."/>
            <person name="Birren B."/>
        </authorList>
    </citation>
    <scope>NUCLEOTIDE SEQUENCE [LARGE SCALE GENOMIC DNA]</scope>
    <source>
        <strain evidence="11">ACS-171-V-Col2</strain>
    </source>
</reference>
<dbReference type="EMBL" id="AGWL01000007">
    <property type="protein sequence ID" value="EKU94927.1"/>
    <property type="molecule type" value="Genomic_DNA"/>
</dbReference>
<dbReference type="PATRIC" id="fig|883066.3.peg.1446"/>
<organism evidence="10 11">
    <name type="scientific">Actinobaculum massiliense ACS-171-V-Col2</name>
    <dbReference type="NCBI Taxonomy" id="883066"/>
    <lineage>
        <taxon>Bacteria</taxon>
        <taxon>Bacillati</taxon>
        <taxon>Actinomycetota</taxon>
        <taxon>Actinomycetes</taxon>
        <taxon>Actinomycetales</taxon>
        <taxon>Actinomycetaceae</taxon>
        <taxon>Actinobaculum</taxon>
    </lineage>
</organism>
<comment type="function">
    <text evidence="8">Binds and transfers iron-sulfur (Fe-S) clusters to target apoproteins. Can hydrolyze ATP.</text>
</comment>
<evidence type="ECO:0000313" key="10">
    <source>
        <dbReference type="EMBL" id="EKU94927.1"/>
    </source>
</evidence>
<dbReference type="InterPro" id="IPR033756">
    <property type="entry name" value="YlxH/NBP35"/>
</dbReference>
<evidence type="ECO:0000256" key="4">
    <source>
        <dbReference type="ARBA" id="ARBA00022741"/>
    </source>
</evidence>
<dbReference type="GO" id="GO:0005524">
    <property type="term" value="F:ATP binding"/>
    <property type="evidence" value="ECO:0007669"/>
    <property type="project" value="UniProtKB-UniRule"/>
</dbReference>
<keyword evidence="5 8" id="KW-0067">ATP-binding</keyword>
<evidence type="ECO:0000256" key="7">
    <source>
        <dbReference type="ARBA" id="ARBA00023014"/>
    </source>
</evidence>
<proteinExistence type="inferred from homology"/>
<dbReference type="GO" id="GO:0016887">
    <property type="term" value="F:ATP hydrolysis activity"/>
    <property type="evidence" value="ECO:0007669"/>
    <property type="project" value="UniProtKB-UniRule"/>
</dbReference>